<feature type="domain" description="OTU" evidence="3">
    <location>
        <begin position="28"/>
        <end position="172"/>
    </location>
</feature>
<dbReference type="InterPro" id="IPR003323">
    <property type="entry name" value="OTU_dom"/>
</dbReference>
<sequence>MELPSKLHTPLSCTECSTGAKYCELTNTHYIDVRGDGLCFYRCLALYLQNDMLAVKEAIIEEIFLNWESHKCFFVFNGKCIYNNAQDYKTKNLTRQPNRCWEYATDVEIGVSSKLFKVNIAVINVGNGEKTPLSPAPEAMNFFGNSTNVLKFAIRASNHLTQAAHFQLFSEVPSMFVEQFDSFFLEVENVTGNSDSGFVNDSLISDSEESEFEFNFHLSDDEISTESSSSDEDSFDFNSSGDDLVDEEWVENLIEPIDSDVDDPGERAPSTGNRPNLSRPAGRPWNVDKLHSTFQKKPLTSRLPNKRQTYMVGALFGDEDLSKVVPLDFELCDVCCPHCDAKYWKAELSRTRNDAGLKCCTYGKFLLPEASSFKTPSDDIVELFRGQSPLAKNFQSNILKYNKLFATSFVSGDFQNVGSRQHGLWSLKVNGEVKWHNHSYQDDGDQTRPPNHGQIYFMDFSEDNFSTILEKRRQGLQHNADLSDDILQRVELYLRQNNCFVKAFKTTKEIELEERQRALAENRPFRDVVLVINPKDPATRVVRVGDDYVDRLLRGTQYTITPVADGVGAVFTGLLRPMSYDAKYFPRPQEAGEHGPGTVGPSRRTLDIQQFPLLHLHGETAHLDMAEERANRTPSLAEYYRYRIAVRDADFNVLHEAKKLFAMYLINGALKVLYEWLSYRASHQETLKAECYNTLRQFVAARALEQGRRIGRIVILPPGIYGSPRHMKNQFYDALAVSQKLGHPSWMVTLTCNTKWPEIIRECSRSGTDPNYRYDIVNRAFEMRATQLFSDIVREQIFGRVAGEMTVREFQGRGLTHTHGLYIMKPEDAPNCSADIDKIICAHFPDERKDPQLFDLVRKFMVHGPCDSNSPCHKKTGKCKHGFPFDFRDETDISGKRPLYRRPNDGRGFFKRVNGVLMFIDNRWVVPHNPFVLLRYVGHVNIIYSPSCSGCKYFYGYLLKGSYGNKVQVSIVKQNEERPPGDPYVHDEVQEFKEMRNMGPYEAHYYIMGNSQAHIYPPVEVLPVHEEFKEVIIHVEGGEEAAVERHVGTKLTAWFDLNLRNGPHRGKLYTDVVENYLYKDNSWKPSQRHTIGRLPPLACSPLNSELYHIRLLLCNRSDVTSFVALKTVDGIVHPTYKSACAALNLIENEDELILYMEEAVREQFPKTLRASFAVMLCNGNPVDPGGLWLRFKEDLASDFLSEIEDDEELAFQLCLRDISEILREFGKSLEDYHLPPLSHIVLERFNDVSVSPLAVSLEVATELIQKLNVEQRLFFDAVVNSVCNGSEEQCFFLTGPGGTGKTFTYNVLIDYMQALGKSVVVTAYTGVAANLLRNGLTSHKASGLPFEDEGLGLSRSTLKLQSLEAQKLRSADLIIWDEVSMVHAWHLHVVDNFWRDCMESSELFGGKNIRYELTQNLRALEDPEFADWLLKVGDGSANKPGTTEIKLDSDMVVNGIDKVINHCFGKNIDKPDAYDAAILCPTNASATFVNNLVMDRLLKGRTDDRTYFSTTSLIKHKGLQDEDVNLRYPTEYLNCLESASIPPHKLHLVPGAIVMLIRNLRVSGGLCNGTRLKVVKLYPNCIICEIMNGSQKVNKSQGQTLIRAGLYLRTALWSHGQFYVSASRVKSRSALKILVEDGLSQGKRDITVNGKTKSEHFSQNVVYNEVLRAAGYLPPY</sequence>
<dbReference type="InterPro" id="IPR049163">
    <property type="entry name" value="Pif1-like_2B_dom"/>
</dbReference>
<dbReference type="GeneID" id="113215211"/>
<comment type="similarity">
    <text evidence="1">Belongs to the helicase family.</text>
</comment>
<evidence type="ECO:0000313" key="4">
    <source>
        <dbReference type="Proteomes" id="UP000504606"/>
    </source>
</evidence>
<keyword evidence="1" id="KW-0378">Hydrolase</keyword>
<evidence type="ECO:0000313" key="5">
    <source>
        <dbReference type="RefSeq" id="XP_052122501.1"/>
    </source>
</evidence>
<dbReference type="GO" id="GO:0005524">
    <property type="term" value="F:ATP binding"/>
    <property type="evidence" value="ECO:0007669"/>
    <property type="project" value="UniProtKB-KW"/>
</dbReference>
<dbReference type="GO" id="GO:0006310">
    <property type="term" value="P:DNA recombination"/>
    <property type="evidence" value="ECO:0007669"/>
    <property type="project" value="UniProtKB-KW"/>
</dbReference>
<accession>A0A9C6TU82</accession>
<dbReference type="Pfam" id="PF05970">
    <property type="entry name" value="PIF1"/>
    <property type="match status" value="1"/>
</dbReference>
<keyword evidence="4" id="KW-1185">Reference proteome</keyword>
<gene>
    <name evidence="5" type="primary">LOC113215211</name>
</gene>
<feature type="compositionally biased region" description="Acidic residues" evidence="2">
    <location>
        <begin position="223"/>
        <end position="235"/>
    </location>
</feature>
<keyword evidence="1" id="KW-0227">DNA damage</keyword>
<dbReference type="Gene3D" id="3.40.50.300">
    <property type="entry name" value="P-loop containing nucleotide triphosphate hydrolases"/>
    <property type="match status" value="1"/>
</dbReference>
<dbReference type="Proteomes" id="UP000504606">
    <property type="component" value="Unplaced"/>
</dbReference>
<feature type="region of interest" description="Disordered" evidence="2">
    <location>
        <begin position="255"/>
        <end position="286"/>
    </location>
</feature>
<dbReference type="GO" id="GO:0000723">
    <property type="term" value="P:telomere maintenance"/>
    <property type="evidence" value="ECO:0007669"/>
    <property type="project" value="InterPro"/>
</dbReference>
<keyword evidence="1" id="KW-0233">DNA recombination</keyword>
<dbReference type="InterPro" id="IPR010285">
    <property type="entry name" value="DNA_helicase_pif1-like_DEAD"/>
</dbReference>
<dbReference type="EC" id="5.6.2.3" evidence="1"/>
<evidence type="ECO:0000259" key="3">
    <source>
        <dbReference type="PROSITE" id="PS50802"/>
    </source>
</evidence>
<dbReference type="GO" id="GO:0016787">
    <property type="term" value="F:hydrolase activity"/>
    <property type="evidence" value="ECO:0007669"/>
    <property type="project" value="UniProtKB-KW"/>
</dbReference>
<dbReference type="Pfam" id="PF21530">
    <property type="entry name" value="Pif1_2B_dom"/>
    <property type="match status" value="1"/>
</dbReference>
<dbReference type="KEGG" id="foc:113215211"/>
<dbReference type="GO" id="GO:0043139">
    <property type="term" value="F:5'-3' DNA helicase activity"/>
    <property type="evidence" value="ECO:0007669"/>
    <property type="project" value="UniProtKB-EC"/>
</dbReference>
<dbReference type="OrthoDB" id="1728974at2759"/>
<dbReference type="PANTHER" id="PTHR10492">
    <property type="match status" value="1"/>
</dbReference>
<feature type="region of interest" description="Disordered" evidence="2">
    <location>
        <begin position="223"/>
        <end position="242"/>
    </location>
</feature>
<dbReference type="PANTHER" id="PTHR10492:SF57">
    <property type="entry name" value="ATP-DEPENDENT DNA HELICASE"/>
    <property type="match status" value="1"/>
</dbReference>
<dbReference type="GO" id="GO:0006281">
    <property type="term" value="P:DNA repair"/>
    <property type="evidence" value="ECO:0007669"/>
    <property type="project" value="UniProtKB-KW"/>
</dbReference>
<keyword evidence="1" id="KW-0234">DNA repair</keyword>
<keyword evidence="1" id="KW-0067">ATP-binding</keyword>
<dbReference type="InterPro" id="IPR027417">
    <property type="entry name" value="P-loop_NTPase"/>
</dbReference>
<dbReference type="InterPro" id="IPR025476">
    <property type="entry name" value="Helitron_helicase-like"/>
</dbReference>
<evidence type="ECO:0000256" key="2">
    <source>
        <dbReference type="SAM" id="MobiDB-lite"/>
    </source>
</evidence>
<dbReference type="Pfam" id="PF14214">
    <property type="entry name" value="Helitron_like_N"/>
    <property type="match status" value="1"/>
</dbReference>
<comment type="cofactor">
    <cofactor evidence="1">
        <name>Mg(2+)</name>
        <dbReference type="ChEBI" id="CHEBI:18420"/>
    </cofactor>
</comment>
<evidence type="ECO:0000256" key="1">
    <source>
        <dbReference type="RuleBase" id="RU363044"/>
    </source>
</evidence>
<reference evidence="5" key="1">
    <citation type="submission" date="2025-08" db="UniProtKB">
        <authorList>
            <consortium name="RefSeq"/>
        </authorList>
    </citation>
    <scope>IDENTIFICATION</scope>
    <source>
        <tissue evidence="5">Whole organism</tissue>
    </source>
</reference>
<dbReference type="SUPFAM" id="SSF52540">
    <property type="entry name" value="P-loop containing nucleoside triphosphate hydrolases"/>
    <property type="match status" value="2"/>
</dbReference>
<dbReference type="RefSeq" id="XP_052122501.1">
    <property type="nucleotide sequence ID" value="XM_052266541.1"/>
</dbReference>
<comment type="catalytic activity">
    <reaction evidence="1">
        <text>ATP + H2O = ADP + phosphate + H(+)</text>
        <dbReference type="Rhea" id="RHEA:13065"/>
        <dbReference type="ChEBI" id="CHEBI:15377"/>
        <dbReference type="ChEBI" id="CHEBI:15378"/>
        <dbReference type="ChEBI" id="CHEBI:30616"/>
        <dbReference type="ChEBI" id="CHEBI:43474"/>
        <dbReference type="ChEBI" id="CHEBI:456216"/>
        <dbReference type="EC" id="5.6.2.3"/>
    </reaction>
</comment>
<dbReference type="PROSITE" id="PS50802">
    <property type="entry name" value="OTU"/>
    <property type="match status" value="1"/>
</dbReference>
<name>A0A9C6TU82_FRAOC</name>
<proteinExistence type="inferred from homology"/>
<keyword evidence="1" id="KW-0547">Nucleotide-binding</keyword>
<organism evidence="4 5">
    <name type="scientific">Frankliniella occidentalis</name>
    <name type="common">Western flower thrips</name>
    <name type="synonym">Euthrips occidentalis</name>
    <dbReference type="NCBI Taxonomy" id="133901"/>
    <lineage>
        <taxon>Eukaryota</taxon>
        <taxon>Metazoa</taxon>
        <taxon>Ecdysozoa</taxon>
        <taxon>Arthropoda</taxon>
        <taxon>Hexapoda</taxon>
        <taxon>Insecta</taxon>
        <taxon>Pterygota</taxon>
        <taxon>Neoptera</taxon>
        <taxon>Paraneoptera</taxon>
        <taxon>Thysanoptera</taxon>
        <taxon>Terebrantia</taxon>
        <taxon>Thripoidea</taxon>
        <taxon>Thripidae</taxon>
        <taxon>Frankliniella</taxon>
    </lineage>
</organism>
<protein>
    <recommendedName>
        <fullName evidence="1">ATP-dependent DNA helicase</fullName>
        <ecNumber evidence="1">5.6.2.3</ecNumber>
    </recommendedName>
</protein>
<keyword evidence="1" id="KW-0347">Helicase</keyword>
<dbReference type="Gene3D" id="3.90.70.80">
    <property type="match status" value="1"/>
</dbReference>